<evidence type="ECO:0000256" key="2">
    <source>
        <dbReference type="ARBA" id="ARBA00006175"/>
    </source>
</evidence>
<accession>G2G6J4</accession>
<dbReference type="GO" id="GO:0015250">
    <property type="term" value="F:water channel activity"/>
    <property type="evidence" value="ECO:0007669"/>
    <property type="project" value="TreeGrafter"/>
</dbReference>
<proteinExistence type="inferred from homology"/>
<protein>
    <submittedName>
        <fullName evidence="9">Channel transporter</fullName>
    </submittedName>
</protein>
<dbReference type="Pfam" id="PF00230">
    <property type="entry name" value="MIP"/>
    <property type="match status" value="1"/>
</dbReference>
<feature type="transmembrane region" description="Helical" evidence="8">
    <location>
        <begin position="91"/>
        <end position="109"/>
    </location>
</feature>
<feature type="compositionally biased region" description="Basic and acidic residues" evidence="7">
    <location>
        <begin position="323"/>
        <end position="332"/>
    </location>
</feature>
<keyword evidence="5 8" id="KW-0472">Membrane</keyword>
<keyword evidence="3 6" id="KW-0812">Transmembrane</keyword>
<comment type="similarity">
    <text evidence="2 6">Belongs to the MIP/aquaporin (TC 1.A.8) family.</text>
</comment>
<evidence type="ECO:0000256" key="3">
    <source>
        <dbReference type="ARBA" id="ARBA00022692"/>
    </source>
</evidence>
<evidence type="ECO:0000256" key="4">
    <source>
        <dbReference type="ARBA" id="ARBA00022989"/>
    </source>
</evidence>
<gene>
    <name evidence="9" type="ORF">SZN_05507</name>
</gene>
<evidence type="ECO:0000256" key="7">
    <source>
        <dbReference type="SAM" id="MobiDB-lite"/>
    </source>
</evidence>
<evidence type="ECO:0000256" key="5">
    <source>
        <dbReference type="ARBA" id="ARBA00023136"/>
    </source>
</evidence>
<name>G2G6J4_9ACTN</name>
<feature type="transmembrane region" description="Helical" evidence="8">
    <location>
        <begin position="200"/>
        <end position="222"/>
    </location>
</feature>
<evidence type="ECO:0000256" key="6">
    <source>
        <dbReference type="RuleBase" id="RU000477"/>
    </source>
</evidence>
<dbReference type="EMBL" id="AGBF01000009">
    <property type="protein sequence ID" value="EGX60885.1"/>
    <property type="molecule type" value="Genomic_DNA"/>
</dbReference>
<keyword evidence="10" id="KW-1185">Reference proteome</keyword>
<dbReference type="AlphaFoldDB" id="G2G6J4"/>
<keyword evidence="4 8" id="KW-1133">Transmembrane helix</keyword>
<dbReference type="GO" id="GO:0005886">
    <property type="term" value="C:plasma membrane"/>
    <property type="evidence" value="ECO:0007669"/>
    <property type="project" value="TreeGrafter"/>
</dbReference>
<dbReference type="InterPro" id="IPR000425">
    <property type="entry name" value="MIP"/>
</dbReference>
<evidence type="ECO:0000313" key="10">
    <source>
        <dbReference type="Proteomes" id="UP000004217"/>
    </source>
</evidence>
<feature type="region of interest" description="Disordered" evidence="7">
    <location>
        <begin position="242"/>
        <end position="393"/>
    </location>
</feature>
<dbReference type="Proteomes" id="UP000004217">
    <property type="component" value="Unassembled WGS sequence"/>
</dbReference>
<dbReference type="PANTHER" id="PTHR19139">
    <property type="entry name" value="AQUAPORIN TRANSPORTER"/>
    <property type="match status" value="1"/>
</dbReference>
<dbReference type="InterPro" id="IPR023271">
    <property type="entry name" value="Aquaporin-like"/>
</dbReference>
<evidence type="ECO:0000256" key="8">
    <source>
        <dbReference type="SAM" id="Phobius"/>
    </source>
</evidence>
<reference evidence="9 10" key="1">
    <citation type="submission" date="2011-08" db="EMBL/GenBank/DDBJ databases">
        <authorList>
            <person name="Lin Y."/>
            <person name="Hao X."/>
            <person name="Johnstone L."/>
            <person name="Miller S.J."/>
            <person name="Wei G."/>
            <person name="Rensing C."/>
        </authorList>
    </citation>
    <scope>NUCLEOTIDE SEQUENCE [LARGE SCALE GENOMIC DNA]</scope>
    <source>
        <strain evidence="9 10">K42</strain>
    </source>
</reference>
<dbReference type="InterPro" id="IPR034294">
    <property type="entry name" value="Aquaporin_transptr"/>
</dbReference>
<comment type="caution">
    <text evidence="9">The sequence shown here is derived from an EMBL/GenBank/DDBJ whole genome shotgun (WGS) entry which is preliminary data.</text>
</comment>
<evidence type="ECO:0000256" key="1">
    <source>
        <dbReference type="ARBA" id="ARBA00004141"/>
    </source>
</evidence>
<dbReference type="SUPFAM" id="SSF81338">
    <property type="entry name" value="Aquaporin-like"/>
    <property type="match status" value="1"/>
</dbReference>
<dbReference type="PRINTS" id="PR00783">
    <property type="entry name" value="MINTRINSICP"/>
</dbReference>
<evidence type="ECO:0000313" key="9">
    <source>
        <dbReference type="EMBL" id="EGX60885.1"/>
    </source>
</evidence>
<dbReference type="Gene3D" id="1.20.1080.10">
    <property type="entry name" value="Glycerol uptake facilitator protein"/>
    <property type="match status" value="1"/>
</dbReference>
<comment type="subcellular location">
    <subcellularLocation>
        <location evidence="1">Membrane</location>
        <topology evidence="1">Multi-pass membrane protein</topology>
    </subcellularLocation>
</comment>
<keyword evidence="6" id="KW-0813">Transport</keyword>
<sequence length="449" mass="47478">MSASLWRRALAEAVGSAALVAVVVGSGIQATELSRDVAVQLLANSLATVFGLGVLIVLLGPVSGAHFNPVVTLAAWFTGRRDGEGLTARDVAAYVPAQIAGATVGAVLADAMFGRPLVQWSTHDRSAGHLLLGEIVATAGLVLLIFGLARVGRAHFAPVAVASYIGAAYWFTSSTSFANPAVTIGRAFTDTFAGIAPGSVAPFVAAQVVGAVLGLALVAAVFGRPAPAQAGTAAVHAEPELAAPRPSLTPPGRRHHEQSCRRPALRPLRLRPQRRALPDGSGLPHAPRRRRGGGPLGRLGTCRHGQPCRRRGDERGRHRHLRRDSEDPDRRGRPGVGRRDHHGMRGHVPCLPRQDVPGLEVGRPGRAGRRRHTPHPRRDQGPHPRPARRPRRAAPCMTAATCSSGHRELQLCVSDFAGTARSGGAGHTKCVSRFETFESRVTQSGPWVP</sequence>
<feature type="compositionally biased region" description="Basic residues" evidence="7">
    <location>
        <begin position="366"/>
        <end position="375"/>
    </location>
</feature>
<feature type="transmembrane region" description="Helical" evidence="8">
    <location>
        <begin position="129"/>
        <end position="149"/>
    </location>
</feature>
<organism evidence="9 10">
    <name type="scientific">Streptomyces zinciresistens K42</name>
    <dbReference type="NCBI Taxonomy" id="700597"/>
    <lineage>
        <taxon>Bacteria</taxon>
        <taxon>Bacillati</taxon>
        <taxon>Actinomycetota</taxon>
        <taxon>Actinomycetes</taxon>
        <taxon>Kitasatosporales</taxon>
        <taxon>Streptomycetaceae</taxon>
        <taxon>Streptomyces</taxon>
    </lineage>
</organism>
<dbReference type="PANTHER" id="PTHR19139:SF199">
    <property type="entry name" value="MIP17260P"/>
    <property type="match status" value="1"/>
</dbReference>
<feature type="transmembrane region" description="Helical" evidence="8">
    <location>
        <begin position="46"/>
        <end position="79"/>
    </location>
</feature>